<evidence type="ECO:0000313" key="3">
    <source>
        <dbReference type="Proteomes" id="UP000807504"/>
    </source>
</evidence>
<reference evidence="2" key="1">
    <citation type="journal article" date="2020" name="bioRxiv">
        <title>Chromosome-level reference genome of the European wasp spider Argiope bruennichi: a resource for studies on range expansion and evolutionary adaptation.</title>
        <authorList>
            <person name="Sheffer M.M."/>
            <person name="Hoppe A."/>
            <person name="Krehenwinkel H."/>
            <person name="Uhl G."/>
            <person name="Kuss A.W."/>
            <person name="Jensen L."/>
            <person name="Jensen C."/>
            <person name="Gillespie R.G."/>
            <person name="Hoff K.J."/>
            <person name="Prost S."/>
        </authorList>
    </citation>
    <scope>NUCLEOTIDE SEQUENCE</scope>
</reference>
<sequence length="196" mass="23071">MWKGKDDQQRGAHQRGAASGRHYSQQSQSEHRTYCTYCNIHWQCPFHSPSPSGLPQIVFMMDSLFFEFRTQRFLRNPKMFAQSCENKRHERLSKDIVLLHDNARPYKASTTQNLLPSFGWEIWQHPPNSPDLMPCDFHAFGKLKEQLGGTQFSNDDQIQTAVLSLLQDQGTIFYRQYIERLVLRSYNCLQYLEDYV</sequence>
<dbReference type="Proteomes" id="UP000807504">
    <property type="component" value="Unassembled WGS sequence"/>
</dbReference>
<gene>
    <name evidence="2" type="ORF">HNY73_020590</name>
</gene>
<dbReference type="InterPro" id="IPR052709">
    <property type="entry name" value="Transposase-MT_Hybrid"/>
</dbReference>
<dbReference type="GO" id="GO:0003676">
    <property type="term" value="F:nucleic acid binding"/>
    <property type="evidence" value="ECO:0007669"/>
    <property type="project" value="InterPro"/>
</dbReference>
<comment type="caution">
    <text evidence="2">The sequence shown here is derived from an EMBL/GenBank/DDBJ whole genome shotgun (WGS) entry which is preliminary data.</text>
</comment>
<name>A0A8T0E759_ARGBR</name>
<dbReference type="PANTHER" id="PTHR46060:SF1">
    <property type="entry name" value="MARINER MOS1 TRANSPOSASE-LIKE PROTEIN"/>
    <property type="match status" value="1"/>
</dbReference>
<dbReference type="EMBL" id="JABXBU010002230">
    <property type="protein sequence ID" value="KAF8767669.1"/>
    <property type="molecule type" value="Genomic_DNA"/>
</dbReference>
<feature type="compositionally biased region" description="Basic and acidic residues" evidence="1">
    <location>
        <begin position="1"/>
        <end position="10"/>
    </location>
</feature>
<organism evidence="2 3">
    <name type="scientific">Argiope bruennichi</name>
    <name type="common">Wasp spider</name>
    <name type="synonym">Aranea bruennichi</name>
    <dbReference type="NCBI Taxonomy" id="94029"/>
    <lineage>
        <taxon>Eukaryota</taxon>
        <taxon>Metazoa</taxon>
        <taxon>Ecdysozoa</taxon>
        <taxon>Arthropoda</taxon>
        <taxon>Chelicerata</taxon>
        <taxon>Arachnida</taxon>
        <taxon>Araneae</taxon>
        <taxon>Araneomorphae</taxon>
        <taxon>Entelegynae</taxon>
        <taxon>Araneoidea</taxon>
        <taxon>Araneidae</taxon>
        <taxon>Argiope</taxon>
    </lineage>
</organism>
<dbReference type="Gene3D" id="3.30.420.10">
    <property type="entry name" value="Ribonuclease H-like superfamily/Ribonuclease H"/>
    <property type="match status" value="1"/>
</dbReference>
<evidence type="ECO:0000256" key="1">
    <source>
        <dbReference type="SAM" id="MobiDB-lite"/>
    </source>
</evidence>
<dbReference type="PANTHER" id="PTHR46060">
    <property type="entry name" value="MARINER MOS1 TRANSPOSASE-LIKE PROTEIN"/>
    <property type="match status" value="1"/>
</dbReference>
<feature type="region of interest" description="Disordered" evidence="1">
    <location>
        <begin position="1"/>
        <end position="25"/>
    </location>
</feature>
<dbReference type="InterPro" id="IPR036397">
    <property type="entry name" value="RNaseH_sf"/>
</dbReference>
<dbReference type="AlphaFoldDB" id="A0A8T0E759"/>
<protein>
    <submittedName>
        <fullName evidence="2">Histone-lysine N-methyltransferase SETMAR like protein</fullName>
    </submittedName>
</protein>
<accession>A0A8T0E759</accession>
<evidence type="ECO:0000313" key="2">
    <source>
        <dbReference type="EMBL" id="KAF8767669.1"/>
    </source>
</evidence>
<proteinExistence type="predicted"/>
<reference evidence="2" key="2">
    <citation type="submission" date="2020-06" db="EMBL/GenBank/DDBJ databases">
        <authorList>
            <person name="Sheffer M."/>
        </authorList>
    </citation>
    <scope>NUCLEOTIDE SEQUENCE</scope>
</reference>
<keyword evidence="3" id="KW-1185">Reference proteome</keyword>